<dbReference type="EMBL" id="JAVDTR010000006">
    <property type="protein sequence ID" value="MDR6723982.1"/>
    <property type="molecule type" value="Genomic_DNA"/>
</dbReference>
<proteinExistence type="predicted"/>
<organism evidence="1 2">
    <name type="scientific">Paenibacillus amylolyticus</name>
    <dbReference type="NCBI Taxonomy" id="1451"/>
    <lineage>
        <taxon>Bacteria</taxon>
        <taxon>Bacillati</taxon>
        <taxon>Bacillota</taxon>
        <taxon>Bacilli</taxon>
        <taxon>Bacillales</taxon>
        <taxon>Paenibacillaceae</taxon>
        <taxon>Paenibacillus</taxon>
    </lineage>
</organism>
<accession>A0AAP5LM06</accession>
<name>A0AAP5LM06_PAEAM</name>
<protein>
    <submittedName>
        <fullName evidence="1">Uncharacterized protein</fullName>
    </submittedName>
</protein>
<evidence type="ECO:0000313" key="1">
    <source>
        <dbReference type="EMBL" id="MDR6723982.1"/>
    </source>
</evidence>
<dbReference type="Proteomes" id="UP001254832">
    <property type="component" value="Unassembled WGS sequence"/>
</dbReference>
<gene>
    <name evidence="1" type="ORF">J2W91_002444</name>
</gene>
<comment type="caution">
    <text evidence="1">The sequence shown here is derived from an EMBL/GenBank/DDBJ whole genome shotgun (WGS) entry which is preliminary data.</text>
</comment>
<sequence length="149" mass="16004">MPLIDNYLIDNSLIDGPPKGIQYASGQVLSSNTTDTFHMSNGSTTSGLYFVTVNGSEIGFVPDLIVVTMDDPSGSLSARTSLVYGVVYDSTLPKDSGGYANYLSQNSYSSVTTYIGRLRSPAYVDATGFKFPVTARNGVSHAWKAFKFT</sequence>
<evidence type="ECO:0000313" key="2">
    <source>
        <dbReference type="Proteomes" id="UP001254832"/>
    </source>
</evidence>
<dbReference type="AlphaFoldDB" id="A0AAP5LM06"/>
<reference evidence="1" key="1">
    <citation type="submission" date="2023-07" db="EMBL/GenBank/DDBJ databases">
        <title>Sorghum-associated microbial communities from plants grown in Nebraska, USA.</title>
        <authorList>
            <person name="Schachtman D."/>
        </authorList>
    </citation>
    <scope>NUCLEOTIDE SEQUENCE</scope>
    <source>
        <strain evidence="1">BE80</strain>
    </source>
</reference>
<dbReference type="RefSeq" id="WP_310139710.1">
    <property type="nucleotide sequence ID" value="NZ_JAVDTR010000006.1"/>
</dbReference>